<dbReference type="Gene3D" id="2.40.40.10">
    <property type="entry name" value="RlpA-like domain"/>
    <property type="match status" value="1"/>
</dbReference>
<dbReference type="InterPro" id="IPR001119">
    <property type="entry name" value="SLH_dom"/>
</dbReference>
<dbReference type="STRING" id="1884381.SAMN05518846_10424"/>
<name>A0A1I3S575_9BACL</name>
<organism evidence="4 5">
    <name type="scientific">Brevibacillus centrosporus</name>
    <dbReference type="NCBI Taxonomy" id="54910"/>
    <lineage>
        <taxon>Bacteria</taxon>
        <taxon>Bacillati</taxon>
        <taxon>Bacillota</taxon>
        <taxon>Bacilli</taxon>
        <taxon>Bacillales</taxon>
        <taxon>Paenibacillaceae</taxon>
        <taxon>Brevibacillus</taxon>
    </lineage>
</organism>
<dbReference type="InterPro" id="IPR051933">
    <property type="entry name" value="Resuscitation_pf_RpfB"/>
</dbReference>
<feature type="signal peptide" evidence="2">
    <location>
        <begin position="1"/>
        <end position="23"/>
    </location>
</feature>
<feature type="domain" description="SLH" evidence="3">
    <location>
        <begin position="89"/>
        <end position="155"/>
    </location>
</feature>
<proteinExistence type="predicted"/>
<dbReference type="InterPro" id="IPR010611">
    <property type="entry name" value="3D_dom"/>
</dbReference>
<dbReference type="SUPFAM" id="SSF50685">
    <property type="entry name" value="Barwin-like endoglucanases"/>
    <property type="match status" value="1"/>
</dbReference>
<dbReference type="PROSITE" id="PS51272">
    <property type="entry name" value="SLH"/>
    <property type="match status" value="3"/>
</dbReference>
<dbReference type="InterPro" id="IPR036908">
    <property type="entry name" value="RlpA-like_sf"/>
</dbReference>
<dbReference type="EMBL" id="FORT01000004">
    <property type="protein sequence ID" value="SFJ53202.1"/>
    <property type="molecule type" value="Genomic_DNA"/>
</dbReference>
<dbReference type="Proteomes" id="UP000198915">
    <property type="component" value="Unassembled WGS sequence"/>
</dbReference>
<reference evidence="5" key="1">
    <citation type="submission" date="2016-10" db="EMBL/GenBank/DDBJ databases">
        <authorList>
            <person name="Varghese N."/>
            <person name="Submissions S."/>
        </authorList>
    </citation>
    <scope>NUCLEOTIDE SEQUENCE [LARGE SCALE GENOMIC DNA]</scope>
    <source>
        <strain evidence="5">OK042</strain>
    </source>
</reference>
<gene>
    <name evidence="4" type="ORF">SAMN05518846_10424</name>
</gene>
<dbReference type="Pfam" id="PF00395">
    <property type="entry name" value="SLH"/>
    <property type="match status" value="3"/>
</dbReference>
<sequence>MRKAWILASLAAMMIMGAPAVEAKTNETETSTPPYVDIAGHWAEKDIEKLYIAGAVGQMQDFRPDDPVTLGELITMFVKAKGIEPLKSAESSFADVPANSWLAPYANTAYQLGIVHGQKKGNQVFLNPNQPVQREEMVSILVRSMGQSGAVNQVKWSITVQALATYQDGNSVRQAYQRPLVYALENHLVSPYGDGTLKPQTLITRAEAATYASLHLLTPKAAKTASANQLANGTSFRERLTVQTTAYTYASDPTTLSYLEYPLRKGVVAVDPNVIPLGTHLYIEGYGYAVAADIGGAVKQRHVDLYLPTLQQAQSYGMKQGVNVYILD</sequence>
<evidence type="ECO:0000256" key="2">
    <source>
        <dbReference type="SAM" id="SignalP"/>
    </source>
</evidence>
<protein>
    <submittedName>
        <fullName evidence="4">3D (Asp-Asp-Asp) domain-containing protein</fullName>
    </submittedName>
</protein>
<evidence type="ECO:0000259" key="3">
    <source>
        <dbReference type="PROSITE" id="PS51272"/>
    </source>
</evidence>
<dbReference type="PANTHER" id="PTHR39160">
    <property type="entry name" value="CELL WALL-BINDING PROTEIN YOCH"/>
    <property type="match status" value="1"/>
</dbReference>
<feature type="domain" description="SLH" evidence="3">
    <location>
        <begin position="163"/>
        <end position="226"/>
    </location>
</feature>
<evidence type="ECO:0000256" key="1">
    <source>
        <dbReference type="ARBA" id="ARBA00022729"/>
    </source>
</evidence>
<keyword evidence="5" id="KW-1185">Reference proteome</keyword>
<dbReference type="InterPro" id="IPR059180">
    <property type="entry name" value="3D_YorM"/>
</dbReference>
<accession>A0A1I3S575</accession>
<evidence type="ECO:0000313" key="4">
    <source>
        <dbReference type="EMBL" id="SFJ53202.1"/>
    </source>
</evidence>
<feature type="domain" description="SLH" evidence="3">
    <location>
        <begin position="30"/>
        <end position="88"/>
    </location>
</feature>
<evidence type="ECO:0000313" key="5">
    <source>
        <dbReference type="Proteomes" id="UP000198915"/>
    </source>
</evidence>
<feature type="chain" id="PRO_5011630093" evidence="2">
    <location>
        <begin position="24"/>
        <end position="328"/>
    </location>
</feature>
<dbReference type="CDD" id="cd14667">
    <property type="entry name" value="3D_containing_proteins"/>
    <property type="match status" value="1"/>
</dbReference>
<dbReference type="Pfam" id="PF06725">
    <property type="entry name" value="3D"/>
    <property type="match status" value="1"/>
</dbReference>
<dbReference type="GO" id="GO:0004553">
    <property type="term" value="F:hydrolase activity, hydrolyzing O-glycosyl compounds"/>
    <property type="evidence" value="ECO:0007669"/>
    <property type="project" value="InterPro"/>
</dbReference>
<dbReference type="GO" id="GO:0019867">
    <property type="term" value="C:outer membrane"/>
    <property type="evidence" value="ECO:0007669"/>
    <property type="project" value="InterPro"/>
</dbReference>
<dbReference type="AlphaFoldDB" id="A0A1I3S575"/>
<keyword evidence="1 2" id="KW-0732">Signal</keyword>
<dbReference type="PANTHER" id="PTHR39160:SF4">
    <property type="entry name" value="RESUSCITATION-PROMOTING FACTOR RPFB"/>
    <property type="match status" value="1"/>
</dbReference>
<dbReference type="RefSeq" id="WP_092267516.1">
    <property type="nucleotide sequence ID" value="NZ_FORT01000004.1"/>
</dbReference>
<dbReference type="GO" id="GO:0009254">
    <property type="term" value="P:peptidoglycan turnover"/>
    <property type="evidence" value="ECO:0007669"/>
    <property type="project" value="InterPro"/>
</dbReference>